<proteinExistence type="predicted"/>
<dbReference type="Proteomes" id="UP000823736">
    <property type="component" value="Unassembled WGS sequence"/>
</dbReference>
<protein>
    <submittedName>
        <fullName evidence="1">Uncharacterized protein</fullName>
    </submittedName>
</protein>
<keyword evidence="2" id="KW-1185">Reference proteome</keyword>
<dbReference type="EMBL" id="JAGGLC010000003">
    <property type="protein sequence ID" value="MBP1987135.1"/>
    <property type="molecule type" value="Genomic_DNA"/>
</dbReference>
<evidence type="ECO:0000313" key="1">
    <source>
        <dbReference type="EMBL" id="MBP1987135.1"/>
    </source>
</evidence>
<accession>A0A8T4H0M2</accession>
<gene>
    <name evidence="1" type="ORF">J2753_001633</name>
</gene>
<dbReference type="AlphaFoldDB" id="A0A8T4H0M2"/>
<name>A0A8T4H0M2_9EURY</name>
<sequence>MSTKAKVMLVFAFVTIVYFLVGSDAEPVEVEVESE</sequence>
<comment type="caution">
    <text evidence="1">The sequence shown here is derived from an EMBL/GenBank/DDBJ whole genome shotgun (WGS) entry which is preliminary data.</text>
</comment>
<evidence type="ECO:0000313" key="2">
    <source>
        <dbReference type="Proteomes" id="UP000823736"/>
    </source>
</evidence>
<reference evidence="1" key="1">
    <citation type="submission" date="2021-03" db="EMBL/GenBank/DDBJ databases">
        <title>Genomic Encyclopedia of Type Strains, Phase IV (KMG-IV): sequencing the most valuable type-strain genomes for metagenomic binning, comparative biology and taxonomic classification.</title>
        <authorList>
            <person name="Goeker M."/>
        </authorList>
    </citation>
    <scope>NUCLEOTIDE SEQUENCE</scope>
    <source>
        <strain evidence="1">DSM 26232</strain>
    </source>
</reference>
<organism evidence="1 2">
    <name type="scientific">Halolamina salifodinae</name>
    <dbReference type="NCBI Taxonomy" id="1202767"/>
    <lineage>
        <taxon>Archaea</taxon>
        <taxon>Methanobacteriati</taxon>
        <taxon>Methanobacteriota</taxon>
        <taxon>Stenosarchaea group</taxon>
        <taxon>Halobacteria</taxon>
        <taxon>Halobacteriales</taxon>
        <taxon>Haloferacaceae</taxon>
    </lineage>
</organism>